<dbReference type="OrthoDB" id="10015001at2759"/>
<feature type="region of interest" description="Disordered" evidence="8">
    <location>
        <begin position="754"/>
        <end position="875"/>
    </location>
</feature>
<organism evidence="10 11">
    <name type="scientific">Sparus aurata</name>
    <name type="common">Gilthead sea bream</name>
    <dbReference type="NCBI Taxonomy" id="8175"/>
    <lineage>
        <taxon>Eukaryota</taxon>
        <taxon>Metazoa</taxon>
        <taxon>Chordata</taxon>
        <taxon>Craniata</taxon>
        <taxon>Vertebrata</taxon>
        <taxon>Euteleostomi</taxon>
        <taxon>Actinopterygii</taxon>
        <taxon>Neopterygii</taxon>
        <taxon>Teleostei</taxon>
        <taxon>Neoteleostei</taxon>
        <taxon>Acanthomorphata</taxon>
        <taxon>Eupercaria</taxon>
        <taxon>Spariformes</taxon>
        <taxon>Sparidae</taxon>
        <taxon>Sparus</taxon>
    </lineage>
</organism>
<keyword evidence="2 6" id="KW-0863">Zinc-finger</keyword>
<comment type="function">
    <text evidence="5">May have anti-apoptotic activity.</text>
</comment>
<proteinExistence type="predicted"/>
<dbReference type="FunCoup" id="A0A671XYN4">
    <property type="interactions" value="84"/>
</dbReference>
<feature type="coiled-coil region" evidence="7">
    <location>
        <begin position="163"/>
        <end position="316"/>
    </location>
</feature>
<evidence type="ECO:0000313" key="10">
    <source>
        <dbReference type="Ensembl" id="ENSSAUP00010056339.1"/>
    </source>
</evidence>
<dbReference type="InParanoid" id="A0A671XYN4"/>
<dbReference type="PANTHER" id="PTHR31915">
    <property type="entry name" value="SKICH DOMAIN-CONTAINING PROTEIN"/>
    <property type="match status" value="1"/>
</dbReference>
<dbReference type="InterPro" id="IPR051002">
    <property type="entry name" value="UBA_autophagy_assoc_protein"/>
</dbReference>
<reference evidence="10" key="2">
    <citation type="submission" date="2025-08" db="UniProtKB">
        <authorList>
            <consortium name="Ensembl"/>
        </authorList>
    </citation>
    <scope>IDENTIFICATION</scope>
</reference>
<dbReference type="Pfam" id="PF17751">
    <property type="entry name" value="SKICH"/>
    <property type="match status" value="1"/>
</dbReference>
<dbReference type="PANTHER" id="PTHR31915:SF7">
    <property type="entry name" value="TAX1-BINDING PROTEIN 1 HOMOLOG A"/>
    <property type="match status" value="1"/>
</dbReference>
<dbReference type="Gene3D" id="6.20.250.40">
    <property type="match status" value="1"/>
</dbReference>
<evidence type="ECO:0000256" key="6">
    <source>
        <dbReference type="PROSITE-ProRule" id="PRU01253"/>
    </source>
</evidence>
<dbReference type="CDD" id="cd21970">
    <property type="entry name" value="Zn-C2H2_TAX1BP1_rpt2"/>
    <property type="match status" value="1"/>
</dbReference>
<evidence type="ECO:0000256" key="8">
    <source>
        <dbReference type="SAM" id="MobiDB-lite"/>
    </source>
</evidence>
<feature type="compositionally biased region" description="Basic and acidic residues" evidence="8">
    <location>
        <begin position="562"/>
        <end position="573"/>
    </location>
</feature>
<evidence type="ECO:0000256" key="2">
    <source>
        <dbReference type="ARBA" id="ARBA00022771"/>
    </source>
</evidence>
<reference evidence="10" key="1">
    <citation type="submission" date="2021-04" db="EMBL/GenBank/DDBJ databases">
        <authorList>
            <consortium name="Wellcome Sanger Institute Data Sharing"/>
        </authorList>
    </citation>
    <scope>NUCLEOTIDE SEQUENCE [LARGE SCALE GENOMIC DNA]</scope>
</reference>
<dbReference type="InterPro" id="IPR012852">
    <property type="entry name" value="CALCOCO1-like"/>
</dbReference>
<dbReference type="Proteomes" id="UP000472265">
    <property type="component" value="Chromosome 3"/>
</dbReference>
<feature type="compositionally biased region" description="Basic and acidic residues" evidence="8">
    <location>
        <begin position="589"/>
        <end position="606"/>
    </location>
</feature>
<evidence type="ECO:0000313" key="11">
    <source>
        <dbReference type="Proteomes" id="UP000472265"/>
    </source>
</evidence>
<feature type="compositionally biased region" description="Acidic residues" evidence="8">
    <location>
        <begin position="574"/>
        <end position="588"/>
    </location>
</feature>
<dbReference type="PROSITE" id="PS51905">
    <property type="entry name" value="ZF_UBZ1"/>
    <property type="match status" value="2"/>
</dbReference>
<dbReference type="FunFam" id="2.60.40.2840:FF:000002">
    <property type="entry name" value="Tax1-binding protein 1 isoform 2"/>
    <property type="match status" value="1"/>
</dbReference>
<feature type="domain" description="UBZ1-type" evidence="9">
    <location>
        <begin position="886"/>
        <end position="912"/>
    </location>
</feature>
<keyword evidence="3" id="KW-0862">Zinc</keyword>
<reference evidence="10" key="3">
    <citation type="submission" date="2025-09" db="UniProtKB">
        <authorList>
            <consortium name="Ensembl"/>
        </authorList>
    </citation>
    <scope>IDENTIFICATION</scope>
</reference>
<feature type="compositionally biased region" description="Basic and acidic residues" evidence="8">
    <location>
        <begin position="629"/>
        <end position="660"/>
    </location>
</feature>
<dbReference type="Pfam" id="PF18112">
    <property type="entry name" value="Zn-C2H2_12"/>
    <property type="match status" value="2"/>
</dbReference>
<feature type="domain" description="UBZ1-type" evidence="9">
    <location>
        <begin position="913"/>
        <end position="939"/>
    </location>
</feature>
<evidence type="ECO:0000256" key="1">
    <source>
        <dbReference type="ARBA" id="ARBA00022723"/>
    </source>
</evidence>
<evidence type="ECO:0000259" key="9">
    <source>
        <dbReference type="PROSITE" id="PS51905"/>
    </source>
</evidence>
<dbReference type="GO" id="GO:0008270">
    <property type="term" value="F:zinc ion binding"/>
    <property type="evidence" value="ECO:0007669"/>
    <property type="project" value="UniProtKB-KW"/>
</dbReference>
<keyword evidence="1" id="KW-0479">Metal-binding</keyword>
<gene>
    <name evidence="10" type="primary">TAX1BP1</name>
    <name evidence="10" type="synonym">LOC115577093</name>
</gene>
<name>A0A671XYN4_SPAAU</name>
<dbReference type="OMA" id="HTHAMQA"/>
<feature type="region of interest" description="Disordered" evidence="8">
    <location>
        <begin position="561"/>
        <end position="660"/>
    </location>
</feature>
<dbReference type="InterPro" id="IPR041611">
    <property type="entry name" value="SKICH"/>
</dbReference>
<feature type="compositionally biased region" description="Pro residues" evidence="8">
    <location>
        <begin position="754"/>
        <end position="764"/>
    </location>
</feature>
<dbReference type="CTD" id="561219"/>
<dbReference type="Pfam" id="PF07888">
    <property type="entry name" value="CALCOCO1"/>
    <property type="match status" value="1"/>
</dbReference>
<evidence type="ECO:0000256" key="5">
    <source>
        <dbReference type="ARBA" id="ARBA00054517"/>
    </source>
</evidence>
<dbReference type="CDD" id="cd21969">
    <property type="entry name" value="Zn-C2H2_TAX1BP1_rpt1"/>
    <property type="match status" value="1"/>
</dbReference>
<feature type="compositionally biased region" description="Pro residues" evidence="8">
    <location>
        <begin position="796"/>
        <end position="820"/>
    </location>
</feature>
<keyword evidence="4 7" id="KW-0175">Coiled coil</keyword>
<feature type="compositionally biased region" description="Low complexity" evidence="8">
    <location>
        <begin position="832"/>
        <end position="841"/>
    </location>
</feature>
<dbReference type="GeneTree" id="ENSGT00950000183025"/>
<feature type="region of interest" description="Disordered" evidence="8">
    <location>
        <begin position="496"/>
        <end position="527"/>
    </location>
</feature>
<keyword evidence="11" id="KW-1185">Reference proteome</keyword>
<accession>A0A671XYN4</accession>
<sequence>MSSFQVVDSSPGSSVSIMETSNFAHVIFQNVGKSFLPQAPLECRYTLTPYISPHPKDWVGIFKVGWSTARDYYTFLWSPMPENYEPGSSVHNTVVFQGYYVPKSDGEFYQFCYVTHTGDIRGASTPFQFRSATPTEELLTVTEDDSNSDILVVTTKTGLLEHVEEAHQERRELMKAMRLLQQEKEQLQEEQKRLAREREQERETCCLLRTHNQELLRSSQGLSEEREEVRRRLTEATDRVRQLEEDLLGVTQRGLQKETELDRLRDRLKKLTVERESLESQLKNEKDERDLYKAHLRSTELENTKLSAELQMLKAVELNREVTIAQFQEELDRLRACVAQRDSLEKELLAHKADKAELARVRELLRQAEEQLQASRQQASLLASELRDSASARDHTMTELYRARLEADKLRASLADAQAECQRMESQLDRMRSAAQKEVGVGTSGEVPPSILVVSEAEAELQREVEELKLRLHMAAEHYKEKYRECQRLRRQVAKLNTTESQGEPKRNASTETTQEPLTPSPESPTAGNIAAAVLQEVAKMTITPELNDRESTHADLYISAEKQEGQREKESAEVEAEVEGDQGEDEQRDDKETEEKKDSLPEESLRMTSWVEVENEGSNAQESSEEEMSGKERVEEEKDTLEGRSMEEAEKEQTRSVEEELAMMEEKWREQCAINETLKQRLADEEERFRVQMAERASEVTELKHNLAQALRDKEQLQEELQRFLSRQREQEAGAQCAEMRQPMMLRYPLPYPQDPSPPPLVPQRPAELQYGNPYSTDTTRDRVDVALSPEHMTRPPPEAPSCAPPCAPPITPPSPGPGAPGWDREVVCIQPSRTTTPPESTEHPPQEPQNAADTAAQPPCDHQSSRRSESRSSFCFDSRTDSVHKRCPLCEVIFPPHFEQRSFEQHVESHWKVCPVCSEQFPLNCQQQLFERHVLTHFDGHVLNFDQIE</sequence>
<evidence type="ECO:0000256" key="4">
    <source>
        <dbReference type="ARBA" id="ARBA00023054"/>
    </source>
</evidence>
<evidence type="ECO:0000256" key="7">
    <source>
        <dbReference type="SAM" id="Coils"/>
    </source>
</evidence>
<protein>
    <submittedName>
        <fullName evidence="10">Tax1 (human T-cell leukemia virus type I) binding protein 1a</fullName>
    </submittedName>
</protein>
<dbReference type="InterPro" id="IPR041641">
    <property type="entry name" value="CALCOCO1/2_Zn_UBZ1"/>
</dbReference>
<dbReference type="AlphaFoldDB" id="A0A671XYN4"/>
<dbReference type="Gene3D" id="2.60.40.2840">
    <property type="match status" value="1"/>
</dbReference>
<evidence type="ECO:0000256" key="3">
    <source>
        <dbReference type="ARBA" id="ARBA00022833"/>
    </source>
</evidence>
<dbReference type="Ensembl" id="ENSSAUT00010059185.1">
    <property type="protein sequence ID" value="ENSSAUP00010056339.1"/>
    <property type="gene ID" value="ENSSAUG00010023127.1"/>
</dbReference>